<proteinExistence type="predicted"/>
<reference evidence="1" key="1">
    <citation type="journal article" date="2015" name="Nature">
        <title>Complex archaea that bridge the gap between prokaryotes and eukaryotes.</title>
        <authorList>
            <person name="Spang A."/>
            <person name="Saw J.H."/>
            <person name="Jorgensen S.L."/>
            <person name="Zaremba-Niedzwiedzka K."/>
            <person name="Martijn J."/>
            <person name="Lind A.E."/>
            <person name="van Eijk R."/>
            <person name="Schleper C."/>
            <person name="Guy L."/>
            <person name="Ettema T.J."/>
        </authorList>
    </citation>
    <scope>NUCLEOTIDE SEQUENCE</scope>
</reference>
<comment type="caution">
    <text evidence="1">The sequence shown here is derived from an EMBL/GenBank/DDBJ whole genome shotgun (WGS) entry which is preliminary data.</text>
</comment>
<evidence type="ECO:0000313" key="1">
    <source>
        <dbReference type="EMBL" id="KKK50748.1"/>
    </source>
</evidence>
<protein>
    <submittedName>
        <fullName evidence="1">Uncharacterized protein</fullName>
    </submittedName>
</protein>
<name>A0A0F8W299_9ZZZZ</name>
<dbReference type="EMBL" id="LAZR01067866">
    <property type="protein sequence ID" value="KKK50748.1"/>
    <property type="molecule type" value="Genomic_DNA"/>
</dbReference>
<dbReference type="AlphaFoldDB" id="A0A0F8W299"/>
<feature type="non-terminal residue" evidence="1">
    <location>
        <position position="1"/>
    </location>
</feature>
<sequence>VHTVADVALTNPPLLKVYEDTLGRTLPIEYERKVL</sequence>
<gene>
    <name evidence="1" type="ORF">LCGC14_3121940</name>
</gene>
<organism evidence="1">
    <name type="scientific">marine sediment metagenome</name>
    <dbReference type="NCBI Taxonomy" id="412755"/>
    <lineage>
        <taxon>unclassified sequences</taxon>
        <taxon>metagenomes</taxon>
        <taxon>ecological metagenomes</taxon>
    </lineage>
</organism>
<accession>A0A0F8W299</accession>